<keyword evidence="2" id="KW-0808">Transferase</keyword>
<feature type="region of interest" description="Disordered" evidence="1">
    <location>
        <begin position="1"/>
        <end position="79"/>
    </location>
</feature>
<sequence>MTPPTTAPTTVPTTAPTTVPRTVAPDPSPGLGLGPCPRRAPSPPVPAPQGTNVASTPEREPDTGADTGTAAGAQDPRIDTSVPHSARIWNFWLGGKENYPVDRAAGEAYLRVFPGIVDLALAQRLFLRRVVRELSTRGIRQFLDLGTGLPTLDNTHEVAQRITPDARIVYVDNDPLVLAHARALLTSTPQGAAAYLDADACDPDLILERAARTLDFDRPVAVMLLGILGHIHDTAQAREVVDELARHLTSGSYVAVCDGIAASSGRSQAHAHYTATGALPYRLRTPEEIAAFLDGLNVLDPGVVAPNLWRPETEALGPVAVVEARAGVGRVR</sequence>
<evidence type="ECO:0000313" key="2">
    <source>
        <dbReference type="EMBL" id="MUN41659.1"/>
    </source>
</evidence>
<evidence type="ECO:0000313" key="3">
    <source>
        <dbReference type="Proteomes" id="UP000432015"/>
    </source>
</evidence>
<dbReference type="GO" id="GO:0032259">
    <property type="term" value="P:methylation"/>
    <property type="evidence" value="ECO:0007669"/>
    <property type="project" value="UniProtKB-KW"/>
</dbReference>
<comment type="caution">
    <text evidence="2">The sequence shown here is derived from an EMBL/GenBank/DDBJ whole genome shotgun (WGS) entry which is preliminary data.</text>
</comment>
<protein>
    <submittedName>
        <fullName evidence="2">SAM-dependent methyltransferase</fullName>
    </submittedName>
</protein>
<organism evidence="2 3">
    <name type="scientific">Actinomadura litoris</name>
    <dbReference type="NCBI Taxonomy" id="2678616"/>
    <lineage>
        <taxon>Bacteria</taxon>
        <taxon>Bacillati</taxon>
        <taxon>Actinomycetota</taxon>
        <taxon>Actinomycetes</taxon>
        <taxon>Streptosporangiales</taxon>
        <taxon>Thermomonosporaceae</taxon>
        <taxon>Actinomadura</taxon>
    </lineage>
</organism>
<dbReference type="InterPro" id="IPR029063">
    <property type="entry name" value="SAM-dependent_MTases_sf"/>
</dbReference>
<keyword evidence="3" id="KW-1185">Reference proteome</keyword>
<feature type="compositionally biased region" description="Pro residues" evidence="1">
    <location>
        <begin position="38"/>
        <end position="47"/>
    </location>
</feature>
<reference evidence="2 3" key="1">
    <citation type="submission" date="2019-11" db="EMBL/GenBank/DDBJ databases">
        <authorList>
            <person name="Cao P."/>
        </authorList>
    </citation>
    <scope>NUCLEOTIDE SEQUENCE [LARGE SCALE GENOMIC DNA]</scope>
    <source>
        <strain evidence="2 3">NEAU-AAG5</strain>
    </source>
</reference>
<dbReference type="InterPro" id="IPR006764">
    <property type="entry name" value="SAM_dep_MeTrfase_SAV2177_type"/>
</dbReference>
<feature type="compositionally biased region" description="Low complexity" evidence="1">
    <location>
        <begin position="64"/>
        <end position="75"/>
    </location>
</feature>
<dbReference type="SUPFAM" id="SSF53335">
    <property type="entry name" value="S-adenosyl-L-methionine-dependent methyltransferases"/>
    <property type="match status" value="1"/>
</dbReference>
<name>A0A7K1LB55_9ACTN</name>
<accession>A0A7K1LB55</accession>
<dbReference type="GO" id="GO:0008168">
    <property type="term" value="F:methyltransferase activity"/>
    <property type="evidence" value="ECO:0007669"/>
    <property type="project" value="UniProtKB-KW"/>
</dbReference>
<dbReference type="Pfam" id="PF04672">
    <property type="entry name" value="Methyltransf_19"/>
    <property type="match status" value="1"/>
</dbReference>
<gene>
    <name evidence="2" type="ORF">GNZ18_34480</name>
</gene>
<feature type="compositionally biased region" description="Low complexity" evidence="1">
    <location>
        <begin position="7"/>
        <end position="25"/>
    </location>
</feature>
<evidence type="ECO:0000256" key="1">
    <source>
        <dbReference type="SAM" id="MobiDB-lite"/>
    </source>
</evidence>
<dbReference type="Proteomes" id="UP000432015">
    <property type="component" value="Unassembled WGS sequence"/>
</dbReference>
<proteinExistence type="predicted"/>
<dbReference type="Gene3D" id="3.40.50.150">
    <property type="entry name" value="Vaccinia Virus protein VP39"/>
    <property type="match status" value="1"/>
</dbReference>
<dbReference type="AlphaFoldDB" id="A0A7K1LB55"/>
<keyword evidence="2" id="KW-0489">Methyltransferase</keyword>
<dbReference type="EMBL" id="WOFH01000015">
    <property type="protein sequence ID" value="MUN41659.1"/>
    <property type="molecule type" value="Genomic_DNA"/>
</dbReference>